<protein>
    <submittedName>
        <fullName evidence="1">Uncharacterized protein</fullName>
    </submittedName>
</protein>
<accession>A0AAV5BRF7</accession>
<evidence type="ECO:0000313" key="1">
    <source>
        <dbReference type="EMBL" id="GJM88541.1"/>
    </source>
</evidence>
<sequence length="101" mass="11211">MTSSLLRAFMNVLGVELPYINHLQSSTQGVAGQHSMRDFLGPSDERRTLTGGGQKSHVLPVEDIWGMYSKVRGLKRQQTSDTVLTAFHSSSFQPQMKPECS</sequence>
<proteinExistence type="predicted"/>
<reference evidence="1" key="1">
    <citation type="journal article" date="2018" name="DNA Res.">
        <title>Multiple hybrid de novo genome assembly of finger millet, an orphan allotetraploid crop.</title>
        <authorList>
            <person name="Hatakeyama M."/>
            <person name="Aluri S."/>
            <person name="Balachadran M.T."/>
            <person name="Sivarajan S.R."/>
            <person name="Patrignani A."/>
            <person name="Gruter S."/>
            <person name="Poveda L."/>
            <person name="Shimizu-Inatsugi R."/>
            <person name="Baeten J."/>
            <person name="Francoijs K.J."/>
            <person name="Nataraja K.N."/>
            <person name="Reddy Y.A.N."/>
            <person name="Phadnis S."/>
            <person name="Ravikumar R.L."/>
            <person name="Schlapbach R."/>
            <person name="Sreeman S.M."/>
            <person name="Shimizu K.K."/>
        </authorList>
    </citation>
    <scope>NUCLEOTIDE SEQUENCE</scope>
</reference>
<comment type="caution">
    <text evidence="1">The sequence shown here is derived from an EMBL/GenBank/DDBJ whole genome shotgun (WGS) entry which is preliminary data.</text>
</comment>
<gene>
    <name evidence="1" type="primary">ga04615</name>
    <name evidence="1" type="ORF">PR202_ga04615</name>
</gene>
<dbReference type="EMBL" id="BQKI01000002">
    <property type="protein sequence ID" value="GJM88541.1"/>
    <property type="molecule type" value="Genomic_DNA"/>
</dbReference>
<evidence type="ECO:0000313" key="2">
    <source>
        <dbReference type="Proteomes" id="UP001054889"/>
    </source>
</evidence>
<reference evidence="1" key="2">
    <citation type="submission" date="2021-12" db="EMBL/GenBank/DDBJ databases">
        <title>Resequencing data analysis of finger millet.</title>
        <authorList>
            <person name="Hatakeyama M."/>
            <person name="Aluri S."/>
            <person name="Balachadran M.T."/>
            <person name="Sivarajan S.R."/>
            <person name="Poveda L."/>
            <person name="Shimizu-Inatsugi R."/>
            <person name="Schlapbach R."/>
            <person name="Sreeman S.M."/>
            <person name="Shimizu K.K."/>
        </authorList>
    </citation>
    <scope>NUCLEOTIDE SEQUENCE</scope>
</reference>
<dbReference type="AlphaFoldDB" id="A0AAV5BRF7"/>
<name>A0AAV5BRF7_ELECO</name>
<keyword evidence="2" id="KW-1185">Reference proteome</keyword>
<dbReference type="Proteomes" id="UP001054889">
    <property type="component" value="Unassembled WGS sequence"/>
</dbReference>
<organism evidence="1 2">
    <name type="scientific">Eleusine coracana subsp. coracana</name>
    <dbReference type="NCBI Taxonomy" id="191504"/>
    <lineage>
        <taxon>Eukaryota</taxon>
        <taxon>Viridiplantae</taxon>
        <taxon>Streptophyta</taxon>
        <taxon>Embryophyta</taxon>
        <taxon>Tracheophyta</taxon>
        <taxon>Spermatophyta</taxon>
        <taxon>Magnoliopsida</taxon>
        <taxon>Liliopsida</taxon>
        <taxon>Poales</taxon>
        <taxon>Poaceae</taxon>
        <taxon>PACMAD clade</taxon>
        <taxon>Chloridoideae</taxon>
        <taxon>Cynodonteae</taxon>
        <taxon>Eleusininae</taxon>
        <taxon>Eleusine</taxon>
    </lineage>
</organism>